<reference evidence="3 4" key="1">
    <citation type="submission" date="2017-10" db="EMBL/GenBank/DDBJ databases">
        <authorList>
            <consortium name="Urmite Genomes"/>
        </authorList>
    </citation>
    <scope>NUCLEOTIDE SEQUENCE [LARGE SCALE GENOMIC DNA]</scope>
    <source>
        <strain evidence="3 4">FB-527</strain>
    </source>
</reference>
<comment type="caution">
    <text evidence="3">The sequence shown here is derived from an EMBL/GenBank/DDBJ whole genome shotgun (WGS) entry which is preliminary data.</text>
</comment>
<dbReference type="EMBL" id="OCTY01000002">
    <property type="protein sequence ID" value="SOJ57743.1"/>
    <property type="molecule type" value="Genomic_DNA"/>
</dbReference>
<dbReference type="Proteomes" id="UP000554965">
    <property type="component" value="Unassembled WGS sequence"/>
</dbReference>
<feature type="domain" description="CDGP" evidence="2">
    <location>
        <begin position="38"/>
        <end position="106"/>
    </location>
</feature>
<keyword evidence="4" id="KW-1185">Reference proteome</keyword>
<dbReference type="InterPro" id="IPR056271">
    <property type="entry name" value="CDGP_dom"/>
</dbReference>
<dbReference type="Pfam" id="PF24238">
    <property type="entry name" value="CDGP"/>
    <property type="match status" value="1"/>
</dbReference>
<dbReference type="RefSeq" id="WP_186245084.1">
    <property type="nucleotide sequence ID" value="NZ_OCTY01000002.1"/>
</dbReference>
<evidence type="ECO:0000313" key="3">
    <source>
        <dbReference type="EMBL" id="SOJ57743.1"/>
    </source>
</evidence>
<evidence type="ECO:0000313" key="4">
    <source>
        <dbReference type="Proteomes" id="UP000554965"/>
    </source>
</evidence>
<feature type="signal peptide" evidence="1">
    <location>
        <begin position="1"/>
        <end position="37"/>
    </location>
</feature>
<evidence type="ECO:0000259" key="2">
    <source>
        <dbReference type="Pfam" id="PF24238"/>
    </source>
</evidence>
<accession>A0A7Z7IR65</accession>
<keyword evidence="1" id="KW-0732">Signal</keyword>
<feature type="chain" id="PRO_5031033078" description="CDGP domain-containing protein" evidence="1">
    <location>
        <begin position="38"/>
        <end position="107"/>
    </location>
</feature>
<protein>
    <recommendedName>
        <fullName evidence="2">CDGP domain-containing protein</fullName>
    </recommendedName>
</protein>
<organism evidence="3 4">
    <name type="scientific">Mycobacterium simulans</name>
    <dbReference type="NCBI Taxonomy" id="627089"/>
    <lineage>
        <taxon>Bacteria</taxon>
        <taxon>Bacillati</taxon>
        <taxon>Actinomycetota</taxon>
        <taxon>Actinomycetes</taxon>
        <taxon>Mycobacteriales</taxon>
        <taxon>Mycobacteriaceae</taxon>
        <taxon>Mycobacterium</taxon>
    </lineage>
</organism>
<sequence length="107" mass="10821">MTAFKISLPRGIAAVIAGPGAALIAAGLIAAAPPAGAGCQYGGVGIINKCDGPVQPDGTWQRCVAFANWVPKGASSYLVPDKRCDLMGPDHPPGDLAFADPPTHIDD</sequence>
<proteinExistence type="predicted"/>
<gene>
    <name evidence="3" type="ORF">MSIMFB_05220</name>
</gene>
<evidence type="ECO:0000256" key="1">
    <source>
        <dbReference type="SAM" id="SignalP"/>
    </source>
</evidence>
<name>A0A7Z7IR65_9MYCO</name>
<dbReference type="AlphaFoldDB" id="A0A7Z7IR65"/>